<dbReference type="EMBL" id="JAAOAN010000227">
    <property type="protein sequence ID" value="KAF5715408.1"/>
    <property type="molecule type" value="Genomic_DNA"/>
</dbReference>
<name>A0A8H6DF38_9HYPO</name>
<accession>A0A8H6DF38</accession>
<dbReference type="OrthoDB" id="3219467at2759"/>
<dbReference type="AlphaFoldDB" id="A0A8H6DF38"/>
<organism evidence="1 2">
    <name type="scientific">Fusarium mundagurra</name>
    <dbReference type="NCBI Taxonomy" id="1567541"/>
    <lineage>
        <taxon>Eukaryota</taxon>
        <taxon>Fungi</taxon>
        <taxon>Dikarya</taxon>
        <taxon>Ascomycota</taxon>
        <taxon>Pezizomycotina</taxon>
        <taxon>Sordariomycetes</taxon>
        <taxon>Hypocreomycetidae</taxon>
        <taxon>Hypocreales</taxon>
        <taxon>Nectriaceae</taxon>
        <taxon>Fusarium</taxon>
        <taxon>Fusarium fujikuroi species complex</taxon>
    </lineage>
</organism>
<comment type="caution">
    <text evidence="1">The sequence shown here is derived from an EMBL/GenBank/DDBJ whole genome shotgun (WGS) entry which is preliminary data.</text>
</comment>
<protein>
    <submittedName>
        <fullName evidence="1">Uncharacterized protein</fullName>
    </submittedName>
</protein>
<dbReference type="Proteomes" id="UP000544331">
    <property type="component" value="Unassembled WGS sequence"/>
</dbReference>
<evidence type="ECO:0000313" key="1">
    <source>
        <dbReference type="EMBL" id="KAF5715408.1"/>
    </source>
</evidence>
<sequence length="660" mass="76384">MDSEDEDQIMRGLLGDKAIKKLEKKEATKKLKKKEGGTYWDKRPVKIRKIVNKSGWNSNGCCPLDNTPMAYQRQKFEYATLADGATLKYDCFMPTGETYEFLPCAPWRLEAKKVLGYQRFRGTHRIVEMEGAPVQGQDAFMPYKLLLYKGRDNEDPGYDDRHRFVYLAENKPGEPAVGDCFVRLEEIHERMKGEATDYIDDCAMYNEREEVLHALTTAKDKAKKEEALEDCKRLQRQGKWGLRFRCWTVEGNECAESENRLRNRLFTNVYPANDKWDHFDVFRVWAELLRKSQGDKLGAKDFFGRYWDAVIPDDCLHAFEDGFRIIIGAEWFQWFTGNVGGIQWVYQNSDHRLAAKEAVFEGIKHAINAPRLKFKPPLSVNNIVFQDEWDEQLKIFAPGWFDYGWRNLDAHPGGLYQIVVGLPVREFLTLDTHKRPFWQEGYGYPEEPDARRLNYEHLGKCHRPSVPTTTVVNTTYLNNPIKRRDPTQDRCVAQDGYSANLNGGNGTENAVIVETAIDYSALEQTGSWMGDKDHEYTWLAANLKYQYYSAFHNQNGNTWTKGHFYVTHNFFPFNRESCLLFQSILDKSLEHLYWGWNWDADRVVIDALLESTVVDGDKEEANKEELKVKLEQATDGDPEGALNAQALELVVQQNLAPEWP</sequence>
<proteinExistence type="predicted"/>
<evidence type="ECO:0000313" key="2">
    <source>
        <dbReference type="Proteomes" id="UP000544331"/>
    </source>
</evidence>
<gene>
    <name evidence="1" type="ORF">FMUND_6890</name>
</gene>
<keyword evidence="2" id="KW-1185">Reference proteome</keyword>
<reference evidence="1 2" key="1">
    <citation type="submission" date="2020-05" db="EMBL/GenBank/DDBJ databases">
        <title>Identification and distribution of gene clusters putatively required for synthesis of sphingolipid metabolism inhibitors in phylogenetically diverse species of the filamentous fungus Fusarium.</title>
        <authorList>
            <person name="Kim H.-S."/>
            <person name="Busman M."/>
            <person name="Brown D.W."/>
            <person name="Divon H."/>
            <person name="Uhlig S."/>
            <person name="Proctor R.H."/>
        </authorList>
    </citation>
    <scope>NUCLEOTIDE SEQUENCE [LARGE SCALE GENOMIC DNA]</scope>
    <source>
        <strain evidence="1 2">NRRL 66235</strain>
    </source>
</reference>